<feature type="domain" description="ATPase AAA-type core" evidence="1">
    <location>
        <begin position="40"/>
        <end position="144"/>
    </location>
</feature>
<name>A0A8H3LT64_9GLOM</name>
<dbReference type="InterPro" id="IPR027417">
    <property type="entry name" value="P-loop_NTPase"/>
</dbReference>
<protein>
    <submittedName>
        <fullName evidence="2">AAA family ATPase</fullName>
    </submittedName>
</protein>
<organism evidence="2 3">
    <name type="scientific">Rhizophagus clarus</name>
    <dbReference type="NCBI Taxonomy" id="94130"/>
    <lineage>
        <taxon>Eukaryota</taxon>
        <taxon>Fungi</taxon>
        <taxon>Fungi incertae sedis</taxon>
        <taxon>Mucoromycota</taxon>
        <taxon>Glomeromycotina</taxon>
        <taxon>Glomeromycetes</taxon>
        <taxon>Glomerales</taxon>
        <taxon>Glomeraceae</taxon>
        <taxon>Rhizophagus</taxon>
    </lineage>
</organism>
<dbReference type="GO" id="GO:0016887">
    <property type="term" value="F:ATP hydrolysis activity"/>
    <property type="evidence" value="ECO:0007669"/>
    <property type="project" value="InterPro"/>
</dbReference>
<reference evidence="2" key="1">
    <citation type="submission" date="2019-10" db="EMBL/GenBank/DDBJ databases">
        <title>Conservation and host-specific expression of non-tandemly repeated heterogenous ribosome RNA gene in arbuscular mycorrhizal fungi.</title>
        <authorList>
            <person name="Maeda T."/>
            <person name="Kobayashi Y."/>
            <person name="Nakagawa T."/>
            <person name="Ezawa T."/>
            <person name="Yamaguchi K."/>
            <person name="Bino T."/>
            <person name="Nishimoto Y."/>
            <person name="Shigenobu S."/>
            <person name="Kawaguchi M."/>
        </authorList>
    </citation>
    <scope>NUCLEOTIDE SEQUENCE</scope>
    <source>
        <strain evidence="2">HR1</strain>
    </source>
</reference>
<accession>A0A8H3LT64</accession>
<evidence type="ECO:0000313" key="3">
    <source>
        <dbReference type="Proteomes" id="UP000615446"/>
    </source>
</evidence>
<dbReference type="GO" id="GO:0005524">
    <property type="term" value="F:ATP binding"/>
    <property type="evidence" value="ECO:0007669"/>
    <property type="project" value="InterPro"/>
</dbReference>
<comment type="caution">
    <text evidence="2">The sequence shown here is derived from an EMBL/GenBank/DDBJ whole genome shotgun (WGS) entry which is preliminary data.</text>
</comment>
<dbReference type="InterPro" id="IPR003959">
    <property type="entry name" value="ATPase_AAA_core"/>
</dbReference>
<dbReference type="PANTHER" id="PTHR46411:SF3">
    <property type="entry name" value="AAA+ ATPASE DOMAIN-CONTAINING PROTEIN"/>
    <property type="match status" value="1"/>
</dbReference>
<dbReference type="Gene3D" id="3.40.50.300">
    <property type="entry name" value="P-loop containing nucleotide triphosphate hydrolases"/>
    <property type="match status" value="1"/>
</dbReference>
<dbReference type="Pfam" id="PF00004">
    <property type="entry name" value="AAA"/>
    <property type="match status" value="1"/>
</dbReference>
<gene>
    <name evidence="2" type="ORF">RCL2_002119300</name>
</gene>
<dbReference type="PANTHER" id="PTHR46411">
    <property type="entry name" value="FAMILY ATPASE, PUTATIVE-RELATED"/>
    <property type="match status" value="1"/>
</dbReference>
<dbReference type="OrthoDB" id="10042665at2759"/>
<dbReference type="AlphaFoldDB" id="A0A8H3LT64"/>
<sequence length="225" mass="25798">MSIIRGSRLKGLLEQHIINNNKGVNSIDPINNKGKGCIFLCHGPPGTGKTLTAESVAEMLKCPLRMLSVHELGINIAFVWNAILLLDEADIYFEKRDTVNLERNAMTCIFLRQLEYYQGILFLTTNRVMTFDPAFCSRISMFFHYPTLNLEEKAAIWKNFIKKAKLDLNSDDFVKHNLNGHEIHNIIHTAKLLAKNRKKSITAKHVNQVIEVIQQFQKDINELTY</sequence>
<dbReference type="SUPFAM" id="SSF52540">
    <property type="entry name" value="P-loop containing nucleoside triphosphate hydrolases"/>
    <property type="match status" value="1"/>
</dbReference>
<proteinExistence type="predicted"/>
<evidence type="ECO:0000259" key="1">
    <source>
        <dbReference type="Pfam" id="PF00004"/>
    </source>
</evidence>
<evidence type="ECO:0000313" key="2">
    <source>
        <dbReference type="EMBL" id="GES94463.1"/>
    </source>
</evidence>
<dbReference type="Proteomes" id="UP000615446">
    <property type="component" value="Unassembled WGS sequence"/>
</dbReference>
<dbReference type="EMBL" id="BLAL01000236">
    <property type="protein sequence ID" value="GES94463.1"/>
    <property type="molecule type" value="Genomic_DNA"/>
</dbReference>